<feature type="domain" description="Transcriptional regulator LacI/GalR-like sensor" evidence="5">
    <location>
        <begin position="70"/>
        <end position="228"/>
    </location>
</feature>
<keyword evidence="2" id="KW-0805">Transcription regulation</keyword>
<dbReference type="PANTHER" id="PTHR30146:SF151">
    <property type="entry name" value="HTH-TYPE TRANSCRIPTIONAL REPRESSOR CYTR"/>
    <property type="match status" value="1"/>
</dbReference>
<dbReference type="GO" id="GO:0000976">
    <property type="term" value="F:transcription cis-regulatory region binding"/>
    <property type="evidence" value="ECO:0007669"/>
    <property type="project" value="TreeGrafter"/>
</dbReference>
<keyword evidence="3" id="KW-0238">DNA-binding</keyword>
<gene>
    <name evidence="6" type="ORF">ATI53_10564</name>
</gene>
<dbReference type="InterPro" id="IPR046335">
    <property type="entry name" value="LacI/GalR-like_sensor"/>
</dbReference>
<reference evidence="6 7" key="1">
    <citation type="submission" date="2018-06" db="EMBL/GenBank/DDBJ databases">
        <title>Genomic Encyclopedia of Archaeal and Bacterial Type Strains, Phase II (KMG-II): from individual species to whole genera.</title>
        <authorList>
            <person name="Goeker M."/>
        </authorList>
    </citation>
    <scope>NUCLEOTIDE SEQUENCE [LARGE SCALE GENOMIC DNA]</scope>
    <source>
        <strain evidence="6 7">DSM 22011</strain>
    </source>
</reference>
<dbReference type="RefSeq" id="WP_111551176.1">
    <property type="nucleotide sequence ID" value="NZ_LIQE01000058.1"/>
</dbReference>
<evidence type="ECO:0000313" key="6">
    <source>
        <dbReference type="EMBL" id="RAK10440.1"/>
    </source>
</evidence>
<dbReference type="PANTHER" id="PTHR30146">
    <property type="entry name" value="LACI-RELATED TRANSCRIPTIONAL REPRESSOR"/>
    <property type="match status" value="1"/>
</dbReference>
<comment type="caution">
    <text evidence="6">The sequence shown here is derived from an EMBL/GenBank/DDBJ whole genome shotgun (WGS) entry which is preliminary data.</text>
</comment>
<dbReference type="AlphaFoldDB" id="A0A327XNP0"/>
<dbReference type="InterPro" id="IPR028082">
    <property type="entry name" value="Peripla_BP_I"/>
</dbReference>
<evidence type="ECO:0000313" key="7">
    <source>
        <dbReference type="Proteomes" id="UP000249165"/>
    </source>
</evidence>
<evidence type="ECO:0000256" key="3">
    <source>
        <dbReference type="ARBA" id="ARBA00023125"/>
    </source>
</evidence>
<organism evidence="6 7">
    <name type="scientific">Salipiger aestuarii</name>
    <dbReference type="NCBI Taxonomy" id="568098"/>
    <lineage>
        <taxon>Bacteria</taxon>
        <taxon>Pseudomonadati</taxon>
        <taxon>Pseudomonadota</taxon>
        <taxon>Alphaproteobacteria</taxon>
        <taxon>Rhodobacterales</taxon>
        <taxon>Roseobacteraceae</taxon>
        <taxon>Salipiger</taxon>
    </lineage>
</organism>
<dbReference type="Proteomes" id="UP000249165">
    <property type="component" value="Unassembled WGS sequence"/>
</dbReference>
<sequence length="230" mass="23971">MLVPPIAEASTVLSSRPFDGMLMIEPEEDDATLANLHDRGTPTLMIGLGEGAPGPGVRFDYAGMAEMLIAHMLDAGTRHMPLIVGQSRRPSNLAFRQTYERMMAGAGLTARVHVVPEVYSERGAAAAVLGDLDAGLPLDGVLAPIDAMASGAMAALRQVGLSVPGDMHLATRYDGFRGRSETPPLTALNLGLEEVAQIATAALIKVIETGSAPVLHASDPLLVIRASTAG</sequence>
<keyword evidence="1" id="KW-0678">Repressor</keyword>
<evidence type="ECO:0000259" key="5">
    <source>
        <dbReference type="Pfam" id="PF13377"/>
    </source>
</evidence>
<keyword evidence="7" id="KW-1185">Reference proteome</keyword>
<proteinExistence type="predicted"/>
<dbReference type="GO" id="GO:0003700">
    <property type="term" value="F:DNA-binding transcription factor activity"/>
    <property type="evidence" value="ECO:0007669"/>
    <property type="project" value="TreeGrafter"/>
</dbReference>
<accession>A0A327XNP0</accession>
<evidence type="ECO:0000256" key="2">
    <source>
        <dbReference type="ARBA" id="ARBA00023015"/>
    </source>
</evidence>
<evidence type="ECO:0000256" key="4">
    <source>
        <dbReference type="ARBA" id="ARBA00023163"/>
    </source>
</evidence>
<dbReference type="EMBL" id="QLMG01000056">
    <property type="protein sequence ID" value="RAK10440.1"/>
    <property type="molecule type" value="Genomic_DNA"/>
</dbReference>
<evidence type="ECO:0000256" key="1">
    <source>
        <dbReference type="ARBA" id="ARBA00022491"/>
    </source>
</evidence>
<dbReference type="SUPFAM" id="SSF53822">
    <property type="entry name" value="Periplasmic binding protein-like I"/>
    <property type="match status" value="1"/>
</dbReference>
<dbReference type="Pfam" id="PF13377">
    <property type="entry name" value="Peripla_BP_3"/>
    <property type="match status" value="1"/>
</dbReference>
<keyword evidence="4" id="KW-0804">Transcription</keyword>
<protein>
    <submittedName>
        <fullName evidence="6">Substrate-binding family protein</fullName>
    </submittedName>
</protein>
<dbReference type="Gene3D" id="3.40.50.2300">
    <property type="match status" value="2"/>
</dbReference>
<name>A0A327XNP0_9RHOB</name>